<feature type="transmembrane region" description="Helical" evidence="1">
    <location>
        <begin position="62"/>
        <end position="83"/>
    </location>
</feature>
<organism evidence="2 3">
    <name type="scientific">Ignicoccus islandicus DSM 13165</name>
    <dbReference type="NCBI Taxonomy" id="940295"/>
    <lineage>
        <taxon>Archaea</taxon>
        <taxon>Thermoproteota</taxon>
        <taxon>Thermoprotei</taxon>
        <taxon>Desulfurococcales</taxon>
        <taxon>Desulfurococcaceae</taxon>
        <taxon>Ignicoccus</taxon>
    </lineage>
</organism>
<reference evidence="2 3" key="1">
    <citation type="submission" date="2013-11" db="EMBL/GenBank/DDBJ databases">
        <title>Comparative genomics of Ignicoccus.</title>
        <authorList>
            <person name="Podar M."/>
        </authorList>
    </citation>
    <scope>NUCLEOTIDE SEQUENCE [LARGE SCALE GENOMIC DNA]</scope>
    <source>
        <strain evidence="2 3">DSM 13165</strain>
    </source>
</reference>
<accession>A0A0U3F968</accession>
<keyword evidence="3" id="KW-1185">Reference proteome</keyword>
<dbReference type="Proteomes" id="UP000060778">
    <property type="component" value="Chromosome"/>
</dbReference>
<protein>
    <submittedName>
        <fullName evidence="2">Uncharacterized protein</fullName>
    </submittedName>
</protein>
<gene>
    <name evidence="2" type="ORF">EYM_05090</name>
</gene>
<dbReference type="GeneID" id="30680403"/>
<dbReference type="EMBL" id="CP006867">
    <property type="protein sequence ID" value="ALU12552.1"/>
    <property type="molecule type" value="Genomic_DNA"/>
</dbReference>
<keyword evidence="1" id="KW-1133">Transmembrane helix</keyword>
<evidence type="ECO:0000313" key="3">
    <source>
        <dbReference type="Proteomes" id="UP000060778"/>
    </source>
</evidence>
<proteinExistence type="predicted"/>
<sequence length="91" mass="9744">MRKFSIVFSLILLSASVFAADMNKPEYVTDVQLAKFFAAYSLIGGVLTSVSLLVAGQPLIGIGFLIGSLIAAAITYFLALFLLKLVKSIEI</sequence>
<evidence type="ECO:0000313" key="2">
    <source>
        <dbReference type="EMBL" id="ALU12552.1"/>
    </source>
</evidence>
<dbReference type="AlphaFoldDB" id="A0A0U3F968"/>
<dbReference type="RefSeq" id="WP_075049945.1">
    <property type="nucleotide sequence ID" value="NZ_CP006867.1"/>
</dbReference>
<feature type="transmembrane region" description="Helical" evidence="1">
    <location>
        <begin position="35"/>
        <end position="55"/>
    </location>
</feature>
<evidence type="ECO:0000256" key="1">
    <source>
        <dbReference type="SAM" id="Phobius"/>
    </source>
</evidence>
<keyword evidence="1" id="KW-0472">Membrane</keyword>
<keyword evidence="1" id="KW-0812">Transmembrane</keyword>
<dbReference type="STRING" id="940295.EYM_05090"/>
<dbReference type="KEGG" id="iis:EYM_05090"/>
<name>A0A0U3F968_9CREN</name>